<keyword evidence="3 6" id="KW-0238">DNA-binding</keyword>
<feature type="compositionally biased region" description="Basic and acidic residues" evidence="8">
    <location>
        <begin position="163"/>
        <end position="204"/>
    </location>
</feature>
<feature type="domain" description="Homeobox" evidence="9">
    <location>
        <begin position="452"/>
        <end position="502"/>
    </location>
</feature>
<evidence type="ECO:0000256" key="7">
    <source>
        <dbReference type="RuleBase" id="RU000682"/>
    </source>
</evidence>
<reference evidence="10 11" key="1">
    <citation type="submission" date="2019-06" db="EMBL/GenBank/DDBJ databases">
        <title>A chromosome-scale genome assembly of the European perch, Perca fluviatilis.</title>
        <authorList>
            <person name="Roques C."/>
            <person name="Zahm M."/>
            <person name="Cabau C."/>
            <person name="Klopp C."/>
            <person name="Bouchez O."/>
            <person name="Donnadieu C."/>
            <person name="Kuhl H."/>
            <person name="Gislard M."/>
            <person name="Guendouz S."/>
            <person name="Journot L."/>
            <person name="Haffray P."/>
            <person name="Bestin A."/>
            <person name="Morvezen R."/>
            <person name="Feron R."/>
            <person name="Wen M."/>
            <person name="Jouanno E."/>
            <person name="Herpin A."/>
            <person name="Schartl M."/>
            <person name="Postlethwait J."/>
            <person name="Schaerlinger B."/>
            <person name="Chardard D."/>
            <person name="Lecocq T."/>
            <person name="Poncet C."/>
            <person name="Jaffrelo L."/>
            <person name="Lampietro C."/>
            <person name="Guiguen Y."/>
        </authorList>
    </citation>
    <scope>NUCLEOTIDE SEQUENCE [LARGE SCALE GENOMIC DNA]</scope>
    <source>
        <tissue evidence="10">Blood</tissue>
    </source>
</reference>
<feature type="compositionally biased region" description="Basic and acidic residues" evidence="8">
    <location>
        <begin position="233"/>
        <end position="242"/>
    </location>
</feature>
<evidence type="ECO:0000259" key="9">
    <source>
        <dbReference type="PROSITE" id="PS50071"/>
    </source>
</evidence>
<evidence type="ECO:0000256" key="1">
    <source>
        <dbReference type="ARBA" id="ARBA00003263"/>
    </source>
</evidence>
<keyword evidence="5 6" id="KW-0539">Nucleus</keyword>
<keyword evidence="11" id="KW-1185">Reference proteome</keyword>
<dbReference type="GO" id="GO:0003677">
    <property type="term" value="F:DNA binding"/>
    <property type="evidence" value="ECO:0007669"/>
    <property type="project" value="UniProtKB-UniRule"/>
</dbReference>
<name>A0A6A5ENS7_PERFL</name>
<feature type="compositionally biased region" description="Basic and acidic residues" evidence="8">
    <location>
        <begin position="215"/>
        <end position="226"/>
    </location>
</feature>
<comment type="subcellular location">
    <subcellularLocation>
        <location evidence="2 6 7">Nucleus</location>
    </subcellularLocation>
</comment>
<dbReference type="Proteomes" id="UP000465112">
    <property type="component" value="Chromosome 14"/>
</dbReference>
<dbReference type="PROSITE" id="PS50071">
    <property type="entry name" value="HOMEOBOX_2"/>
    <property type="match status" value="2"/>
</dbReference>
<dbReference type="InterPro" id="IPR001356">
    <property type="entry name" value="HD"/>
</dbReference>
<dbReference type="Gene3D" id="1.10.10.60">
    <property type="entry name" value="Homeodomain-like"/>
    <property type="match status" value="2"/>
</dbReference>
<dbReference type="Pfam" id="PF00046">
    <property type="entry name" value="Homeodomain"/>
    <property type="match status" value="1"/>
</dbReference>
<evidence type="ECO:0000313" key="10">
    <source>
        <dbReference type="EMBL" id="KAF1380698.1"/>
    </source>
</evidence>
<evidence type="ECO:0000256" key="5">
    <source>
        <dbReference type="ARBA" id="ARBA00023242"/>
    </source>
</evidence>
<evidence type="ECO:0000256" key="4">
    <source>
        <dbReference type="ARBA" id="ARBA00023155"/>
    </source>
</evidence>
<dbReference type="GO" id="GO:0005634">
    <property type="term" value="C:nucleus"/>
    <property type="evidence" value="ECO:0007669"/>
    <property type="project" value="UniProtKB-SubCell"/>
</dbReference>
<dbReference type="EMBL" id="VHII01000014">
    <property type="protein sequence ID" value="KAF1380698.1"/>
    <property type="molecule type" value="Genomic_DNA"/>
</dbReference>
<accession>A0A6A5ENS7</accession>
<dbReference type="InterPro" id="IPR009057">
    <property type="entry name" value="Homeodomain-like_sf"/>
</dbReference>
<evidence type="ECO:0000256" key="3">
    <source>
        <dbReference type="ARBA" id="ARBA00023125"/>
    </source>
</evidence>
<evidence type="ECO:0000256" key="2">
    <source>
        <dbReference type="ARBA" id="ARBA00004123"/>
    </source>
</evidence>
<gene>
    <name evidence="10" type="ORF">PFLUV_G00166570</name>
</gene>
<organism evidence="10 11">
    <name type="scientific">Perca fluviatilis</name>
    <name type="common">European perch</name>
    <dbReference type="NCBI Taxonomy" id="8168"/>
    <lineage>
        <taxon>Eukaryota</taxon>
        <taxon>Metazoa</taxon>
        <taxon>Chordata</taxon>
        <taxon>Craniata</taxon>
        <taxon>Vertebrata</taxon>
        <taxon>Euteleostomi</taxon>
        <taxon>Actinopterygii</taxon>
        <taxon>Neopterygii</taxon>
        <taxon>Teleostei</taxon>
        <taxon>Neoteleostei</taxon>
        <taxon>Acanthomorphata</taxon>
        <taxon>Eupercaria</taxon>
        <taxon>Perciformes</taxon>
        <taxon>Percoidei</taxon>
        <taxon>Percidae</taxon>
        <taxon>Percinae</taxon>
        <taxon>Perca</taxon>
    </lineage>
</organism>
<dbReference type="SMART" id="SM00389">
    <property type="entry name" value="HOX"/>
    <property type="match status" value="2"/>
</dbReference>
<evidence type="ECO:0000256" key="6">
    <source>
        <dbReference type="PROSITE-ProRule" id="PRU00108"/>
    </source>
</evidence>
<evidence type="ECO:0000313" key="11">
    <source>
        <dbReference type="Proteomes" id="UP000465112"/>
    </source>
</evidence>
<dbReference type="GO" id="GO:0000981">
    <property type="term" value="F:DNA-binding transcription factor activity, RNA polymerase II-specific"/>
    <property type="evidence" value="ECO:0007669"/>
    <property type="project" value="TreeGrafter"/>
</dbReference>
<feature type="domain" description="Homeobox" evidence="9">
    <location>
        <begin position="101"/>
        <end position="145"/>
    </location>
</feature>
<evidence type="ECO:0000256" key="8">
    <source>
        <dbReference type="SAM" id="MobiDB-lite"/>
    </source>
</evidence>
<feature type="DNA-binding region" description="Homeobox" evidence="6">
    <location>
        <begin position="103"/>
        <end position="146"/>
    </location>
</feature>
<dbReference type="CDD" id="cd00086">
    <property type="entry name" value="homeodomain"/>
    <property type="match status" value="2"/>
</dbReference>
<comment type="function">
    <text evidence="1">Sequence-specific transcription factor which is part of a developmental regulatory system that provides cells with specific positional identities on the anterior-posterior axis.</text>
</comment>
<dbReference type="SUPFAM" id="SSF46689">
    <property type="entry name" value="Homeodomain-like"/>
    <property type="match status" value="2"/>
</dbReference>
<feature type="region of interest" description="Disordered" evidence="8">
    <location>
        <begin position="162"/>
        <end position="280"/>
    </location>
</feature>
<sequence>MKVLLHGHGCQLTTDNTAIKKLQELMPQRKKMRQKADGGLPRLVQETPNAPGESSSELNIAPMAFNLNQSSAVCLPLVSDSQRLIWVHSSEINLQLDGAAELNKAFDRFPYLTEKKTAALAQRCSLHPDQVKVWFMVQRLHYGISWDYKDIRKVQRKILSSGGKEKMQNSMGKDVKEDKGENKKCTREVKEPGGKKAGEVREEQSASEGRMMGENVRDNERLERKIKQVQPMKQEKDRKVEEDMGNTQKKRKRRTVTDKMGMKRMKQREEGVVERAEEEEIRSDEDEREWQIFTQSETTLFTRKKKKSKAKNRLLSVQERPAIKSVVVPDESLDASPLLIPPSQTQAFDMPPLTDNQTELLERGDAVPPSTSNIHLIPVKSDVEVETEMQTNAAETTKPNGAGPDVGKLKEFMEILNDLVVADGSPNIGQQLDRHEVDPCTLSTRLRCHKKTQTQMAMMKVAFLHCQYPDKDDYSRLANAIDIPRYLLIQWFGDMRYYIKKGRPRWMNQEQHSQALDNIWYRQCLNALLKTQSQMAGSECGNKATCEMKLDTSESCGKEESVPVPPE</sequence>
<dbReference type="AlphaFoldDB" id="A0A6A5ENS7"/>
<proteinExistence type="predicted"/>
<protein>
    <recommendedName>
        <fullName evidence="9">Homeobox domain-containing protein</fullName>
    </recommendedName>
</protein>
<comment type="caution">
    <text evidence="10">The sequence shown here is derived from an EMBL/GenBank/DDBJ whole genome shotgun (WGS) entry which is preliminary data.</text>
</comment>
<feature type="compositionally biased region" description="Basic and acidic residues" evidence="8">
    <location>
        <begin position="255"/>
        <end position="275"/>
    </location>
</feature>
<keyword evidence="4 6" id="KW-0371">Homeobox</keyword>
<dbReference type="PANTHER" id="PTHR15467">
    <property type="entry name" value="ZINC-FINGERS AND HOMEOBOXES RELATED"/>
    <property type="match status" value="1"/>
</dbReference>
<feature type="compositionally biased region" description="Polar residues" evidence="8">
    <location>
        <begin position="46"/>
        <end position="55"/>
    </location>
</feature>
<feature type="DNA-binding region" description="Homeobox" evidence="6">
    <location>
        <begin position="454"/>
        <end position="503"/>
    </location>
</feature>
<dbReference type="PANTHER" id="PTHR15467:SF10">
    <property type="entry name" value="HOMEOBOX AND LEUCINE ZIPPER ENCODING B-RELATED"/>
    <property type="match status" value="1"/>
</dbReference>
<feature type="region of interest" description="Disordered" evidence="8">
    <location>
        <begin position="29"/>
        <end position="55"/>
    </location>
</feature>